<reference evidence="2 3" key="1">
    <citation type="submission" date="2019-12" db="EMBL/GenBank/DDBJ databases">
        <title>Whole genome shotgun sequence of Streptomyces tubercidicus NBRC 13090.</title>
        <authorList>
            <person name="Ichikawa N."/>
            <person name="Kimura A."/>
            <person name="Kitahashi Y."/>
            <person name="Komaki H."/>
            <person name="Tamura T."/>
        </authorList>
    </citation>
    <scope>NUCLEOTIDE SEQUENCE [LARGE SCALE GENOMIC DNA]</scope>
    <source>
        <strain evidence="2 3">NBRC 13090</strain>
    </source>
</reference>
<protein>
    <submittedName>
        <fullName evidence="2">Uncharacterized protein</fullName>
    </submittedName>
</protein>
<proteinExistence type="predicted"/>
<evidence type="ECO:0000313" key="2">
    <source>
        <dbReference type="EMBL" id="GFE41206.1"/>
    </source>
</evidence>
<evidence type="ECO:0000313" key="3">
    <source>
        <dbReference type="Proteomes" id="UP000431826"/>
    </source>
</evidence>
<gene>
    <name evidence="2" type="ORF">Stube_58790</name>
</gene>
<comment type="caution">
    <text evidence="2">The sequence shown here is derived from an EMBL/GenBank/DDBJ whole genome shotgun (WGS) entry which is preliminary data.</text>
</comment>
<keyword evidence="3" id="KW-1185">Reference proteome</keyword>
<organism evidence="2 3">
    <name type="scientific">Streptomyces tubercidicus</name>
    <dbReference type="NCBI Taxonomy" id="47759"/>
    <lineage>
        <taxon>Bacteria</taxon>
        <taxon>Bacillati</taxon>
        <taxon>Actinomycetota</taxon>
        <taxon>Actinomycetes</taxon>
        <taxon>Kitasatosporales</taxon>
        <taxon>Streptomycetaceae</taxon>
        <taxon>Streptomyces</taxon>
    </lineage>
</organism>
<sequence length="102" mass="10698">MDVMPQLPAEGGVAVRAQRRGEAGLGDGARRRQNPLDGGLGGPAAVTATTDRAPGSRIRSRHGLSPLRRLRTLGTPRPPPPPEQPHPPSLLPFSPLHQGGDL</sequence>
<feature type="compositionally biased region" description="Low complexity" evidence="1">
    <location>
        <begin position="64"/>
        <end position="75"/>
    </location>
</feature>
<dbReference type="EMBL" id="BLIR01000003">
    <property type="protein sequence ID" value="GFE41206.1"/>
    <property type="molecule type" value="Genomic_DNA"/>
</dbReference>
<accession>A0A640V4Z2</accession>
<name>A0A640V4Z2_9ACTN</name>
<dbReference type="Proteomes" id="UP000431826">
    <property type="component" value="Unassembled WGS sequence"/>
</dbReference>
<feature type="compositionally biased region" description="Pro residues" evidence="1">
    <location>
        <begin position="76"/>
        <end position="90"/>
    </location>
</feature>
<evidence type="ECO:0000256" key="1">
    <source>
        <dbReference type="SAM" id="MobiDB-lite"/>
    </source>
</evidence>
<dbReference type="AlphaFoldDB" id="A0A640V4Z2"/>
<feature type="compositionally biased region" description="Low complexity" evidence="1">
    <location>
        <begin position="91"/>
        <end position="102"/>
    </location>
</feature>
<feature type="region of interest" description="Disordered" evidence="1">
    <location>
        <begin position="1"/>
        <end position="102"/>
    </location>
</feature>